<reference evidence="1 2" key="1">
    <citation type="submission" date="2023-01" db="EMBL/GenBank/DDBJ databases">
        <title>Analysis of 21 Apiospora genomes using comparative genomics revels a genus with tremendous synthesis potential of carbohydrate active enzymes and secondary metabolites.</title>
        <authorList>
            <person name="Sorensen T."/>
        </authorList>
    </citation>
    <scope>NUCLEOTIDE SEQUENCE [LARGE SCALE GENOMIC DNA]</scope>
    <source>
        <strain evidence="1 2">CBS 117206</strain>
    </source>
</reference>
<comment type="caution">
    <text evidence="1">The sequence shown here is derived from an EMBL/GenBank/DDBJ whole genome shotgun (WGS) entry which is preliminary data.</text>
</comment>
<proteinExistence type="predicted"/>
<sequence length="337" mass="37326">MRSLQINIPTAESGILTPIRINALHRILRLHILYRRHPPPAATGQDAPSVVRETPALSMLAFQPGPSYRVPHAKDEDKVRSDLQHELHIPRHTTREDAMLEPDVMFSTHRRAVYRGPGHLALWPVLDTTSPTLSKLRDEDDAEKALANAAIEFLHRVYGVRDLGKVTHRPGLGLWVDSKYFRQPRQVAEIEVYPRVTELGEGTGEKADSGVISCRVDINLNSPVSGSSKADNPWARLEDMGLGAQDTTSVAAELSVSNKRRLKESTVTESKMKYMGEILAAQLGLEKPVLAGSPEKAFGENWRQMGYKEPVEAPSKISWLADTLTLGVASALFGFFD</sequence>
<organism evidence="1 2">
    <name type="scientific">Apiospora kogelbergensis</name>
    <dbReference type="NCBI Taxonomy" id="1337665"/>
    <lineage>
        <taxon>Eukaryota</taxon>
        <taxon>Fungi</taxon>
        <taxon>Dikarya</taxon>
        <taxon>Ascomycota</taxon>
        <taxon>Pezizomycotina</taxon>
        <taxon>Sordariomycetes</taxon>
        <taxon>Xylariomycetidae</taxon>
        <taxon>Amphisphaeriales</taxon>
        <taxon>Apiosporaceae</taxon>
        <taxon>Apiospora</taxon>
    </lineage>
</organism>
<gene>
    <name evidence="1" type="ORF">PG999_001373</name>
</gene>
<protein>
    <submittedName>
        <fullName evidence="1">Uncharacterized protein</fullName>
    </submittedName>
</protein>
<keyword evidence="2" id="KW-1185">Reference proteome</keyword>
<dbReference type="Proteomes" id="UP001392437">
    <property type="component" value="Unassembled WGS sequence"/>
</dbReference>
<name>A0AAW0RE55_9PEZI</name>
<dbReference type="AlphaFoldDB" id="A0AAW0RE55"/>
<dbReference type="EMBL" id="JAQQWP010000001">
    <property type="protein sequence ID" value="KAK8133200.1"/>
    <property type="molecule type" value="Genomic_DNA"/>
</dbReference>
<evidence type="ECO:0000313" key="2">
    <source>
        <dbReference type="Proteomes" id="UP001392437"/>
    </source>
</evidence>
<accession>A0AAW0RE55</accession>
<dbReference type="Gene3D" id="3.30.930.10">
    <property type="entry name" value="Bira Bifunctional Protein, Domain 2"/>
    <property type="match status" value="1"/>
</dbReference>
<evidence type="ECO:0000313" key="1">
    <source>
        <dbReference type="EMBL" id="KAK8133200.1"/>
    </source>
</evidence>
<dbReference type="InterPro" id="IPR045864">
    <property type="entry name" value="aa-tRNA-synth_II/BPL/LPL"/>
</dbReference>